<feature type="transmembrane region" description="Helical" evidence="5">
    <location>
        <begin position="143"/>
        <end position="168"/>
    </location>
</feature>
<keyword evidence="4 5" id="KW-0472">Membrane</keyword>
<evidence type="ECO:0000256" key="4">
    <source>
        <dbReference type="ARBA" id="ARBA00023136"/>
    </source>
</evidence>
<evidence type="ECO:0000313" key="7">
    <source>
        <dbReference type="EMBL" id="KAK0048873.1"/>
    </source>
</evidence>
<dbReference type="InterPro" id="IPR052954">
    <property type="entry name" value="GPCR-Ligand_Int"/>
</dbReference>
<dbReference type="PANTHER" id="PTHR46641">
    <property type="entry name" value="FMRFAMIDE RECEPTOR-RELATED"/>
    <property type="match status" value="1"/>
</dbReference>
<dbReference type="SUPFAM" id="SSF81321">
    <property type="entry name" value="Family A G protein-coupled receptor-like"/>
    <property type="match status" value="1"/>
</dbReference>
<dbReference type="AlphaFoldDB" id="A0AAD8F340"/>
<reference evidence="7" key="2">
    <citation type="submission" date="2023-04" db="EMBL/GenBank/DDBJ databases">
        <authorList>
            <person name="Bu L."/>
            <person name="Lu L."/>
            <person name="Laidemitt M.R."/>
            <person name="Zhang S.M."/>
            <person name="Mutuku M."/>
            <person name="Mkoji G."/>
            <person name="Steinauer M."/>
            <person name="Loker E.S."/>
        </authorList>
    </citation>
    <scope>NUCLEOTIDE SEQUENCE</scope>
    <source>
        <strain evidence="7">KasaAsao</strain>
        <tissue evidence="7">Whole Snail</tissue>
    </source>
</reference>
<organism evidence="7 8">
    <name type="scientific">Biomphalaria pfeifferi</name>
    <name type="common">Bloodfluke planorb</name>
    <name type="synonym">Freshwater snail</name>
    <dbReference type="NCBI Taxonomy" id="112525"/>
    <lineage>
        <taxon>Eukaryota</taxon>
        <taxon>Metazoa</taxon>
        <taxon>Spiralia</taxon>
        <taxon>Lophotrochozoa</taxon>
        <taxon>Mollusca</taxon>
        <taxon>Gastropoda</taxon>
        <taxon>Heterobranchia</taxon>
        <taxon>Euthyneura</taxon>
        <taxon>Panpulmonata</taxon>
        <taxon>Hygrophila</taxon>
        <taxon>Lymnaeoidea</taxon>
        <taxon>Planorbidae</taxon>
        <taxon>Biomphalaria</taxon>
    </lineage>
</organism>
<keyword evidence="8" id="KW-1185">Reference proteome</keyword>
<accession>A0AAD8F340</accession>
<dbReference type="GO" id="GO:0004930">
    <property type="term" value="F:G protein-coupled receptor activity"/>
    <property type="evidence" value="ECO:0007669"/>
    <property type="project" value="InterPro"/>
</dbReference>
<comment type="subcellular location">
    <subcellularLocation>
        <location evidence="1">Membrane</location>
    </subcellularLocation>
</comment>
<evidence type="ECO:0000256" key="3">
    <source>
        <dbReference type="ARBA" id="ARBA00022989"/>
    </source>
</evidence>
<evidence type="ECO:0000259" key="6">
    <source>
        <dbReference type="PROSITE" id="PS50262"/>
    </source>
</evidence>
<dbReference type="Proteomes" id="UP001233172">
    <property type="component" value="Unassembled WGS sequence"/>
</dbReference>
<gene>
    <name evidence="7" type="ORF">Bpfe_021639</name>
</gene>
<evidence type="ECO:0000256" key="5">
    <source>
        <dbReference type="SAM" id="Phobius"/>
    </source>
</evidence>
<reference evidence="7" key="1">
    <citation type="journal article" date="2023" name="PLoS Negl. Trop. Dis.">
        <title>A genome sequence for Biomphalaria pfeifferi, the major vector snail for the human-infecting parasite Schistosoma mansoni.</title>
        <authorList>
            <person name="Bu L."/>
            <person name="Lu L."/>
            <person name="Laidemitt M.R."/>
            <person name="Zhang S.M."/>
            <person name="Mutuku M."/>
            <person name="Mkoji G."/>
            <person name="Steinauer M."/>
            <person name="Loker E.S."/>
        </authorList>
    </citation>
    <scope>NUCLEOTIDE SEQUENCE</scope>
    <source>
        <tissue evidence="7">Whole Snail</tissue>
    </source>
</reference>
<evidence type="ECO:0000256" key="1">
    <source>
        <dbReference type="ARBA" id="ARBA00004370"/>
    </source>
</evidence>
<dbReference type="PANTHER" id="PTHR46641:SF2">
    <property type="entry name" value="FMRFAMIDE RECEPTOR"/>
    <property type="match status" value="1"/>
</dbReference>
<feature type="transmembrane region" description="Helical" evidence="5">
    <location>
        <begin position="20"/>
        <end position="46"/>
    </location>
</feature>
<proteinExistence type="predicted"/>
<dbReference type="GO" id="GO:0016020">
    <property type="term" value="C:membrane"/>
    <property type="evidence" value="ECO:0007669"/>
    <property type="project" value="UniProtKB-SubCell"/>
</dbReference>
<evidence type="ECO:0000256" key="2">
    <source>
        <dbReference type="ARBA" id="ARBA00022692"/>
    </source>
</evidence>
<feature type="transmembrane region" description="Helical" evidence="5">
    <location>
        <begin position="292"/>
        <end position="311"/>
    </location>
</feature>
<feature type="transmembrane region" description="Helical" evidence="5">
    <location>
        <begin position="66"/>
        <end position="89"/>
    </location>
</feature>
<keyword evidence="2 5" id="KW-0812">Transmembrane</keyword>
<name>A0AAD8F340_BIOPF</name>
<dbReference type="InterPro" id="IPR000276">
    <property type="entry name" value="GPCR_Rhodpsn"/>
</dbReference>
<dbReference type="Pfam" id="PF00001">
    <property type="entry name" value="7tm_1"/>
    <property type="match status" value="1"/>
</dbReference>
<keyword evidence="3 5" id="KW-1133">Transmembrane helix</keyword>
<sequence length="331" mass="37694">MSASQKNLYISAEVKFYFDFWFVVITTTSLATLTLALNLVNMAVFVKHGLNKQVNFTLFCLSLSDFMAAVSLVAITEIFTGEIWLYLNIMERSFYSYSVHLFRNLFTDISTALTVFISVERSVCVVLPFQYKYSCLARQPRALIFGIVAFVVINYVPNITFAGLGTLLNFDNSTVSNSLFTELYLTMQIYNDIVFGVILAAACQVCIFVCAVLMYQGLRQSGELKKSGHKVSETKVNGLSWRDREIVKLILVLSILYLVSSMPQIIYCWTRAIIPELARNELINLNRALGKVATLMSAIYGFASFFVYVSFNRKFRLTLWHVKLIFDQIKF</sequence>
<evidence type="ECO:0000313" key="8">
    <source>
        <dbReference type="Proteomes" id="UP001233172"/>
    </source>
</evidence>
<feature type="transmembrane region" description="Helical" evidence="5">
    <location>
        <begin position="193"/>
        <end position="215"/>
    </location>
</feature>
<dbReference type="InterPro" id="IPR017452">
    <property type="entry name" value="GPCR_Rhodpsn_7TM"/>
</dbReference>
<feature type="transmembrane region" description="Helical" evidence="5">
    <location>
        <begin position="249"/>
        <end position="272"/>
    </location>
</feature>
<protein>
    <submittedName>
        <fullName evidence="7">P2Y purinoceptor 2</fullName>
    </submittedName>
</protein>
<dbReference type="Gene3D" id="1.20.1070.10">
    <property type="entry name" value="Rhodopsin 7-helix transmembrane proteins"/>
    <property type="match status" value="1"/>
</dbReference>
<comment type="caution">
    <text evidence="7">The sequence shown here is derived from an EMBL/GenBank/DDBJ whole genome shotgun (WGS) entry which is preliminary data.</text>
</comment>
<dbReference type="EMBL" id="JASAOG010000132">
    <property type="protein sequence ID" value="KAK0048873.1"/>
    <property type="molecule type" value="Genomic_DNA"/>
</dbReference>
<dbReference type="PROSITE" id="PS50262">
    <property type="entry name" value="G_PROTEIN_RECEP_F1_2"/>
    <property type="match status" value="1"/>
</dbReference>
<feature type="domain" description="G-protein coupled receptors family 1 profile" evidence="6">
    <location>
        <begin position="37"/>
        <end position="308"/>
    </location>
</feature>